<organism evidence="2 3">
    <name type="scientific">Streptomyces boncukensis</name>
    <dbReference type="NCBI Taxonomy" id="2711219"/>
    <lineage>
        <taxon>Bacteria</taxon>
        <taxon>Bacillati</taxon>
        <taxon>Actinomycetota</taxon>
        <taxon>Actinomycetes</taxon>
        <taxon>Kitasatosporales</taxon>
        <taxon>Streptomycetaceae</taxon>
        <taxon>Streptomyces</taxon>
    </lineage>
</organism>
<reference evidence="2 3" key="1">
    <citation type="submission" date="2020-02" db="EMBL/GenBank/DDBJ databases">
        <title>Whole-genome analyses of novel actinobacteria.</title>
        <authorList>
            <person name="Sahin N."/>
            <person name="Tatar D."/>
        </authorList>
    </citation>
    <scope>NUCLEOTIDE SEQUENCE [LARGE SCALE GENOMIC DNA]</scope>
    <source>
        <strain evidence="2 3">SB3404</strain>
    </source>
</reference>
<sequence>MAPTARIAPGVVLVRTPGQGLAVRTADGEFLRIDTGDVPPEALVAHLTSGRGEAGADPGLDRLARAFEEAGYAGDAASAPPLAGHTVHVLGDGRLTGPLTRCVRDAGGDVRTAGPASVRALLADRRGQRERQAVVWCLADPVPDGLWAEADRLPAHGVGWLRCHREGRQVWLEPLSAAPGDVTSEHVRLRRLAATAAHRELAAYWAGHGTPDTGPAHTEASAALTAALLCADLVAWASGAPLVVRRRLRRVDLRDLAVTTHPVLPVPHAAPLPSLSPSPSPSPSRSTAP</sequence>
<accession>A0A6G4X6Q7</accession>
<proteinExistence type="predicted"/>
<evidence type="ECO:0000313" key="2">
    <source>
        <dbReference type="EMBL" id="NGO72822.1"/>
    </source>
</evidence>
<evidence type="ECO:0000256" key="1">
    <source>
        <dbReference type="SAM" id="MobiDB-lite"/>
    </source>
</evidence>
<feature type="region of interest" description="Disordered" evidence="1">
    <location>
        <begin position="266"/>
        <end position="289"/>
    </location>
</feature>
<name>A0A6G4X6Q7_9ACTN</name>
<dbReference type="EMBL" id="JAAKZZ010000548">
    <property type="protein sequence ID" value="NGO72822.1"/>
    <property type="molecule type" value="Genomic_DNA"/>
</dbReference>
<dbReference type="Proteomes" id="UP000477722">
    <property type="component" value="Unassembled WGS sequence"/>
</dbReference>
<dbReference type="Gene3D" id="3.40.50.720">
    <property type="entry name" value="NAD(P)-binding Rossmann-like Domain"/>
    <property type="match status" value="1"/>
</dbReference>
<protein>
    <submittedName>
        <fullName evidence="2">Uncharacterized protein</fullName>
    </submittedName>
</protein>
<dbReference type="RefSeq" id="WP_165302486.1">
    <property type="nucleotide sequence ID" value="NZ_JAAKZZ010000548.1"/>
</dbReference>
<evidence type="ECO:0000313" key="3">
    <source>
        <dbReference type="Proteomes" id="UP000477722"/>
    </source>
</evidence>
<dbReference type="AlphaFoldDB" id="A0A6G4X6Q7"/>
<feature type="compositionally biased region" description="Pro residues" evidence="1">
    <location>
        <begin position="266"/>
        <end position="282"/>
    </location>
</feature>
<comment type="caution">
    <text evidence="2">The sequence shown here is derived from an EMBL/GenBank/DDBJ whole genome shotgun (WGS) entry which is preliminary data.</text>
</comment>
<gene>
    <name evidence="2" type="ORF">G5C65_31680</name>
</gene>
<keyword evidence="3" id="KW-1185">Reference proteome</keyword>